<evidence type="ECO:0000313" key="3">
    <source>
        <dbReference type="Proteomes" id="UP000005239"/>
    </source>
</evidence>
<evidence type="ECO:0000313" key="2">
    <source>
        <dbReference type="EnsemblMetazoa" id="PPA43693.1"/>
    </source>
</evidence>
<protein>
    <submittedName>
        <fullName evidence="2">Uncharacterized protein</fullName>
    </submittedName>
</protein>
<reference evidence="3" key="1">
    <citation type="journal article" date="2008" name="Nat. Genet.">
        <title>The Pristionchus pacificus genome provides a unique perspective on nematode lifestyle and parasitism.</title>
        <authorList>
            <person name="Dieterich C."/>
            <person name="Clifton S.W."/>
            <person name="Schuster L.N."/>
            <person name="Chinwalla A."/>
            <person name="Delehaunty K."/>
            <person name="Dinkelacker I."/>
            <person name="Fulton L."/>
            <person name="Fulton R."/>
            <person name="Godfrey J."/>
            <person name="Minx P."/>
            <person name="Mitreva M."/>
            <person name="Roeseler W."/>
            <person name="Tian H."/>
            <person name="Witte H."/>
            <person name="Yang S.P."/>
            <person name="Wilson R.K."/>
            <person name="Sommer R.J."/>
        </authorList>
    </citation>
    <scope>NUCLEOTIDE SEQUENCE [LARGE SCALE GENOMIC DNA]</scope>
    <source>
        <strain evidence="3">PS312</strain>
    </source>
</reference>
<proteinExistence type="predicted"/>
<evidence type="ECO:0000256" key="1">
    <source>
        <dbReference type="SAM" id="MobiDB-lite"/>
    </source>
</evidence>
<accession>A0A2A6C5Q7</accession>
<keyword evidence="3" id="KW-1185">Reference proteome</keyword>
<sequence length="121" mass="13502">MLALSRTGEAKTPIHHFEQAEGHQEEATETRTAPRTCKGGTSLPYPTVTVFEYRTQYRKQQLPNKSPDERPAAKVEVLHAPSCGPLWANGTDATKTGCISEIRTTAKILVKDYDGMRDKWT</sequence>
<name>A0A2A6C5Q7_PRIPA</name>
<accession>A0A8R1UY89</accession>
<organism evidence="2 3">
    <name type="scientific">Pristionchus pacificus</name>
    <name type="common">Parasitic nematode worm</name>
    <dbReference type="NCBI Taxonomy" id="54126"/>
    <lineage>
        <taxon>Eukaryota</taxon>
        <taxon>Metazoa</taxon>
        <taxon>Ecdysozoa</taxon>
        <taxon>Nematoda</taxon>
        <taxon>Chromadorea</taxon>
        <taxon>Rhabditida</taxon>
        <taxon>Rhabditina</taxon>
        <taxon>Diplogasteromorpha</taxon>
        <taxon>Diplogasteroidea</taxon>
        <taxon>Neodiplogasteridae</taxon>
        <taxon>Pristionchus</taxon>
    </lineage>
</organism>
<reference evidence="2" key="2">
    <citation type="submission" date="2022-06" db="UniProtKB">
        <authorList>
            <consortium name="EnsemblMetazoa"/>
        </authorList>
    </citation>
    <scope>IDENTIFICATION</scope>
    <source>
        <strain evidence="2">PS312</strain>
    </source>
</reference>
<gene>
    <name evidence="2" type="primary">WBGene00282062</name>
</gene>
<feature type="compositionally biased region" description="Basic and acidic residues" evidence="1">
    <location>
        <begin position="15"/>
        <end position="29"/>
    </location>
</feature>
<feature type="region of interest" description="Disordered" evidence="1">
    <location>
        <begin position="1"/>
        <end position="41"/>
    </location>
</feature>
<dbReference type="AlphaFoldDB" id="A0A2A6C5Q7"/>
<dbReference type="Proteomes" id="UP000005239">
    <property type="component" value="Unassembled WGS sequence"/>
</dbReference>
<dbReference type="EnsemblMetazoa" id="PPA43693.1">
    <property type="protein sequence ID" value="PPA43693.1"/>
    <property type="gene ID" value="WBGene00282062"/>
</dbReference>